<sequence>MKRMKTLNVICRRGLFGLLGILFLVQCSGPKKVRFEIPVDTRDKPISLQTKRKYEFKEMGVWVGNEFDGARLNGAFPLNDSTIALRFDPENTPINKSPYYAFETGSDTSKTIYFKFEYPDGFEHRYEPKRKQGGKWSIIDSVNVLSADEGIFLKLKLGSEPQIVAAQEINTSTDVEQWYMNRIVEPHDFVKLKSAGQSTMGRNLPVLELSFGEVEDKPIVVLLTRQHPPEVTGFFAFQHFLEALVGQGTLTQEFLKKYRVLAFPIMNPDGVDLGHWRHNANGVDLNRDWSKYHQQEIKNVVSYVTAASKMGGSIVLGLDFHSTYEDVFYTNVTREGTSLPNFISDWFEVLERDIPSYVVNEKPSNSTRPVSKGWFLYGQNATGITYEIGDHTPKERIAEIGTQSAIAMMEILLKGK</sequence>
<dbReference type="Pfam" id="PF00246">
    <property type="entry name" value="Peptidase_M14"/>
    <property type="match status" value="1"/>
</dbReference>
<dbReference type="InterPro" id="IPR050821">
    <property type="entry name" value="Cytosolic_carboxypeptidase"/>
</dbReference>
<dbReference type="GO" id="GO:0004181">
    <property type="term" value="F:metallocarboxypeptidase activity"/>
    <property type="evidence" value="ECO:0007669"/>
    <property type="project" value="InterPro"/>
</dbReference>
<protein>
    <submittedName>
        <fullName evidence="4">Zinc carboxypeptidase</fullName>
    </submittedName>
</protein>
<dbReference type="GO" id="GO:0006508">
    <property type="term" value="P:proteolysis"/>
    <property type="evidence" value="ECO:0007669"/>
    <property type="project" value="InterPro"/>
</dbReference>
<evidence type="ECO:0000259" key="3">
    <source>
        <dbReference type="PROSITE" id="PS52035"/>
    </source>
</evidence>
<comment type="cofactor">
    <cofactor evidence="1">
        <name>Zn(2+)</name>
        <dbReference type="ChEBI" id="CHEBI:29105"/>
    </cofactor>
</comment>
<dbReference type="PANTHER" id="PTHR12756:SF11">
    <property type="entry name" value="CYTOSOLIC CARBOXYPEPTIDASE 1"/>
    <property type="match status" value="1"/>
</dbReference>
<dbReference type="EMBL" id="FQWL01000004">
    <property type="protein sequence ID" value="SHG81971.1"/>
    <property type="molecule type" value="Genomic_DNA"/>
</dbReference>
<dbReference type="GO" id="GO:0008270">
    <property type="term" value="F:zinc ion binding"/>
    <property type="evidence" value="ECO:0007669"/>
    <property type="project" value="InterPro"/>
</dbReference>
<keyword evidence="4" id="KW-0645">Protease</keyword>
<dbReference type="Gene3D" id="3.40.630.10">
    <property type="entry name" value="Zn peptidases"/>
    <property type="match status" value="1"/>
</dbReference>
<keyword evidence="5" id="KW-1185">Reference proteome</keyword>
<evidence type="ECO:0000313" key="4">
    <source>
        <dbReference type="EMBL" id="SHG81971.1"/>
    </source>
</evidence>
<dbReference type="InterPro" id="IPR000834">
    <property type="entry name" value="Peptidase_M14"/>
</dbReference>
<gene>
    <name evidence="4" type="ORF">SAMN04488116_2547</name>
</gene>
<keyword evidence="4" id="KW-0121">Carboxypeptidase</keyword>
<dbReference type="AlphaFoldDB" id="A0A1M5MXG6"/>
<comment type="similarity">
    <text evidence="2">Belongs to the peptidase M14 family.</text>
</comment>
<accession>A0A1M5MXG6</accession>
<dbReference type="PROSITE" id="PS52035">
    <property type="entry name" value="PEPTIDASE_M14"/>
    <property type="match status" value="1"/>
</dbReference>
<dbReference type="PANTHER" id="PTHR12756">
    <property type="entry name" value="CYTOSOLIC CARBOXYPEPTIDASE"/>
    <property type="match status" value="1"/>
</dbReference>
<feature type="active site" description="Proton donor/acceptor" evidence="2">
    <location>
        <position position="387"/>
    </location>
</feature>
<name>A0A1M5MXG6_9FLAO</name>
<proteinExistence type="inferred from homology"/>
<dbReference type="SUPFAM" id="SSF53187">
    <property type="entry name" value="Zn-dependent exopeptidases"/>
    <property type="match status" value="1"/>
</dbReference>
<dbReference type="CDD" id="cd06237">
    <property type="entry name" value="M14_Nna1-like"/>
    <property type="match status" value="1"/>
</dbReference>
<dbReference type="STRING" id="570519.SAMN04488116_2547"/>
<feature type="domain" description="Peptidase M14" evidence="3">
    <location>
        <begin position="168"/>
        <end position="412"/>
    </location>
</feature>
<evidence type="ECO:0000256" key="1">
    <source>
        <dbReference type="ARBA" id="ARBA00001947"/>
    </source>
</evidence>
<evidence type="ECO:0000313" key="5">
    <source>
        <dbReference type="Proteomes" id="UP000184532"/>
    </source>
</evidence>
<organism evidence="4 5">
    <name type="scientific">Flagellimonas flava</name>
    <dbReference type="NCBI Taxonomy" id="570519"/>
    <lineage>
        <taxon>Bacteria</taxon>
        <taxon>Pseudomonadati</taxon>
        <taxon>Bacteroidota</taxon>
        <taxon>Flavobacteriia</taxon>
        <taxon>Flavobacteriales</taxon>
        <taxon>Flavobacteriaceae</taxon>
        <taxon>Flagellimonas</taxon>
    </lineage>
</organism>
<reference evidence="5" key="1">
    <citation type="submission" date="2016-11" db="EMBL/GenBank/DDBJ databases">
        <authorList>
            <person name="Varghese N."/>
            <person name="Submissions S."/>
        </authorList>
    </citation>
    <scope>NUCLEOTIDE SEQUENCE [LARGE SCALE GENOMIC DNA]</scope>
    <source>
        <strain evidence="5">DSM 22638</strain>
    </source>
</reference>
<dbReference type="Proteomes" id="UP000184532">
    <property type="component" value="Unassembled WGS sequence"/>
</dbReference>
<dbReference type="RefSeq" id="WP_245812831.1">
    <property type="nucleotide sequence ID" value="NZ_FQWL01000004.1"/>
</dbReference>
<evidence type="ECO:0000256" key="2">
    <source>
        <dbReference type="PROSITE-ProRule" id="PRU01379"/>
    </source>
</evidence>
<keyword evidence="4" id="KW-0378">Hydrolase</keyword>
<dbReference type="SMART" id="SM00631">
    <property type="entry name" value="Zn_pept"/>
    <property type="match status" value="1"/>
</dbReference>